<evidence type="ECO:0000313" key="7">
    <source>
        <dbReference type="Proteomes" id="UP000469125"/>
    </source>
</evidence>
<reference evidence="6 7" key="1">
    <citation type="submission" date="2019-11" db="EMBL/GenBank/DDBJ databases">
        <authorList>
            <person name="Li X."/>
        </authorList>
    </citation>
    <scope>NUCLEOTIDE SEQUENCE [LARGE SCALE GENOMIC DNA]</scope>
    <source>
        <strain evidence="6 7">L9</strain>
    </source>
</reference>
<accession>A0A6N8FL96</accession>
<comment type="caution">
    <text evidence="6">The sequence shown here is derived from an EMBL/GenBank/DDBJ whole genome shotgun (WGS) entry which is preliminary data.</text>
</comment>
<keyword evidence="7" id="KW-1185">Reference proteome</keyword>
<protein>
    <recommendedName>
        <fullName evidence="4">Methyltransferase</fullName>
        <ecNumber evidence="4">2.1.1.-</ecNumber>
    </recommendedName>
</protein>
<keyword evidence="2 6" id="KW-0808">Transferase</keyword>
<dbReference type="Gene3D" id="3.40.50.150">
    <property type="entry name" value="Vaccinia Virus protein VP39"/>
    <property type="match status" value="1"/>
</dbReference>
<dbReference type="AlphaFoldDB" id="A0A6N8FL96"/>
<dbReference type="EMBL" id="WOCA01000009">
    <property type="protein sequence ID" value="MUK89134.1"/>
    <property type="molecule type" value="Genomic_DNA"/>
</dbReference>
<dbReference type="Proteomes" id="UP000469125">
    <property type="component" value="Unassembled WGS sequence"/>
</dbReference>
<dbReference type="EC" id="2.1.1.-" evidence="4"/>
<dbReference type="GO" id="GO:0032259">
    <property type="term" value="P:methylation"/>
    <property type="evidence" value="ECO:0007669"/>
    <property type="project" value="UniProtKB-KW"/>
</dbReference>
<feature type="domain" description="DNA methylase N-4/N-6" evidence="5">
    <location>
        <begin position="25"/>
        <end position="232"/>
    </location>
</feature>
<evidence type="ECO:0000256" key="2">
    <source>
        <dbReference type="ARBA" id="ARBA00022679"/>
    </source>
</evidence>
<dbReference type="InterPro" id="IPR001091">
    <property type="entry name" value="RM_Methyltransferase"/>
</dbReference>
<evidence type="ECO:0000259" key="5">
    <source>
        <dbReference type="Pfam" id="PF01555"/>
    </source>
</evidence>
<dbReference type="PRINTS" id="PR00508">
    <property type="entry name" value="S21N4MTFRASE"/>
</dbReference>
<dbReference type="GO" id="GO:0008170">
    <property type="term" value="F:N-methyltransferase activity"/>
    <property type="evidence" value="ECO:0007669"/>
    <property type="project" value="InterPro"/>
</dbReference>
<evidence type="ECO:0000256" key="3">
    <source>
        <dbReference type="ARBA" id="ARBA00022747"/>
    </source>
</evidence>
<comment type="similarity">
    <text evidence="4">Belongs to the N(4)/N(6)-methyltransferase family.</text>
</comment>
<dbReference type="Pfam" id="PF01555">
    <property type="entry name" value="N6_N4_Mtase"/>
    <property type="match status" value="1"/>
</dbReference>
<dbReference type="GO" id="GO:0009307">
    <property type="term" value="P:DNA restriction-modification system"/>
    <property type="evidence" value="ECO:0007669"/>
    <property type="project" value="UniProtKB-KW"/>
</dbReference>
<keyword evidence="1 6" id="KW-0489">Methyltransferase</keyword>
<evidence type="ECO:0000313" key="6">
    <source>
        <dbReference type="EMBL" id="MUK89134.1"/>
    </source>
</evidence>
<dbReference type="InterPro" id="IPR002941">
    <property type="entry name" value="DNA_methylase_N4/N6"/>
</dbReference>
<keyword evidence="3" id="KW-0680">Restriction system</keyword>
<dbReference type="SUPFAM" id="SSF53335">
    <property type="entry name" value="S-adenosyl-L-methionine-dependent methyltransferases"/>
    <property type="match status" value="1"/>
</dbReference>
<dbReference type="InterPro" id="IPR029063">
    <property type="entry name" value="SAM-dependent_MTases_sf"/>
</dbReference>
<dbReference type="RefSeq" id="WP_155669111.1">
    <property type="nucleotide sequence ID" value="NZ_WOCA01000009.1"/>
</dbReference>
<dbReference type="GO" id="GO:0003677">
    <property type="term" value="F:DNA binding"/>
    <property type="evidence" value="ECO:0007669"/>
    <property type="project" value="InterPro"/>
</dbReference>
<sequence>MKIKQNTIYNMDCLEGMKHIPDGSVDMILCDLPYGTTNCSWDSVIPFEPLWEQYKRVIKENGAIVLTASQPFTTKLIESNFKWFRYEWIWKKENHVTGFQNANRMPLKNHENICVFYRKLPTYNPQGLIKIKPKKVKKNTNMQALGDRNGTLNKIHVVRYKNFPKSVISFPRDRKTFHPTQKPEELFEYIIRTYTNEGEVVLDNCMGGFTTAVACDNTNRNWIGFELEKDYCIQGLERVNENRNRLGLPNVRLKQS</sequence>
<gene>
    <name evidence="6" type="ORF">GMD78_12195</name>
</gene>
<proteinExistence type="inferred from homology"/>
<evidence type="ECO:0000256" key="1">
    <source>
        <dbReference type="ARBA" id="ARBA00022603"/>
    </source>
</evidence>
<evidence type="ECO:0000256" key="4">
    <source>
        <dbReference type="RuleBase" id="RU362026"/>
    </source>
</evidence>
<name>A0A6N8FL96_9BACI</name>
<organism evidence="6 7">
    <name type="scientific">Ornithinibacillus caprae</name>
    <dbReference type="NCBI Taxonomy" id="2678566"/>
    <lineage>
        <taxon>Bacteria</taxon>
        <taxon>Bacillati</taxon>
        <taxon>Bacillota</taxon>
        <taxon>Bacilli</taxon>
        <taxon>Bacillales</taxon>
        <taxon>Bacillaceae</taxon>
        <taxon>Ornithinibacillus</taxon>
    </lineage>
</organism>